<keyword evidence="5 6" id="KW-0131">Cell cycle</keyword>
<dbReference type="PIRSF" id="PIRSF029938">
    <property type="entry name" value="UCP029938"/>
    <property type="match status" value="1"/>
</dbReference>
<organism evidence="8 9">
    <name type="scientific">Nicoliella spurrieriana</name>
    <dbReference type="NCBI Taxonomy" id="2925830"/>
    <lineage>
        <taxon>Bacteria</taxon>
        <taxon>Bacillati</taxon>
        <taxon>Bacillota</taxon>
        <taxon>Bacilli</taxon>
        <taxon>Lactobacillales</taxon>
        <taxon>Lactobacillaceae</taxon>
        <taxon>Nicoliella</taxon>
    </lineage>
</organism>
<dbReference type="Gene3D" id="6.10.250.660">
    <property type="match status" value="1"/>
</dbReference>
<dbReference type="HAMAP" id="MF_02011">
    <property type="entry name" value="GpsB"/>
    <property type="match status" value="1"/>
</dbReference>
<evidence type="ECO:0000313" key="8">
    <source>
        <dbReference type="EMBL" id="UQS86607.1"/>
    </source>
</evidence>
<dbReference type="KEGG" id="lbe:MOO44_06880"/>
<evidence type="ECO:0000313" key="9">
    <source>
        <dbReference type="Proteomes" id="UP000831181"/>
    </source>
</evidence>
<dbReference type="GO" id="GO:0005737">
    <property type="term" value="C:cytoplasm"/>
    <property type="evidence" value="ECO:0007669"/>
    <property type="project" value="UniProtKB-SubCell"/>
</dbReference>
<dbReference type="NCBIfam" id="TIGR03544">
    <property type="entry name" value="DivI1A_domain"/>
    <property type="match status" value="1"/>
</dbReference>
<feature type="region of interest" description="Disordered" evidence="7">
    <location>
        <begin position="60"/>
        <end position="96"/>
    </location>
</feature>
<keyword evidence="9" id="KW-1185">Reference proteome</keyword>
<evidence type="ECO:0000256" key="2">
    <source>
        <dbReference type="ARBA" id="ARBA00022618"/>
    </source>
</evidence>
<keyword evidence="1 6" id="KW-0963">Cytoplasm</keyword>
<evidence type="ECO:0000256" key="7">
    <source>
        <dbReference type="SAM" id="MobiDB-lite"/>
    </source>
</evidence>
<comment type="subunit">
    <text evidence="6">Forms polymers through the coiled coil domains. Interacts with PBP1, MreC and EzrA.</text>
</comment>
<dbReference type="RefSeq" id="WP_260116410.1">
    <property type="nucleotide sequence ID" value="NZ_CP093361.1"/>
</dbReference>
<dbReference type="GO" id="GO:0008360">
    <property type="term" value="P:regulation of cell shape"/>
    <property type="evidence" value="ECO:0007669"/>
    <property type="project" value="UniProtKB-UniRule"/>
</dbReference>
<evidence type="ECO:0000256" key="6">
    <source>
        <dbReference type="HAMAP-Rule" id="MF_02011"/>
    </source>
</evidence>
<comment type="similarity">
    <text evidence="6">Belongs to the GpsB family.</text>
</comment>
<feature type="compositionally biased region" description="Polar residues" evidence="7">
    <location>
        <begin position="71"/>
        <end position="96"/>
    </location>
</feature>
<evidence type="ECO:0000256" key="5">
    <source>
        <dbReference type="ARBA" id="ARBA00023306"/>
    </source>
</evidence>
<evidence type="ECO:0000256" key="4">
    <source>
        <dbReference type="ARBA" id="ARBA00023054"/>
    </source>
</evidence>
<evidence type="ECO:0000256" key="3">
    <source>
        <dbReference type="ARBA" id="ARBA00022960"/>
    </source>
</evidence>
<sequence>MEEIHFTPKQILNKEFRQKMRGYDPNDVDSFLDDVIKDYDTFDRENQQLRDENDRLKSQVDELNRQLAMGQDNTSNNRPASNESSQGFDPSTAPIMNNATTIDILKRLSNLERRVFGTQMGNGNSDSHRF</sequence>
<dbReference type="PANTHER" id="PTHR35794">
    <property type="entry name" value="CELL DIVISION PROTEIN DIVIVA"/>
    <property type="match status" value="1"/>
</dbReference>
<dbReference type="NCBIfam" id="NF010725">
    <property type="entry name" value="PRK14127.1"/>
    <property type="match status" value="1"/>
</dbReference>
<keyword evidence="3 6" id="KW-0133">Cell shape</keyword>
<comment type="subcellular location">
    <subcellularLocation>
        <location evidence="6">Cytoplasm</location>
    </subcellularLocation>
    <text evidence="6">Shuttles between the lateral wall and the division site in a cell cycle-dependent manner.</text>
</comment>
<reference evidence="8" key="1">
    <citation type="journal article" date="2022" name="Int. J. Syst. Evol. Microbiol.">
        <title>Apilactobacillus apisilvae sp. nov., Nicolia spurrieriana gen. nov. sp. nov., Bombilactobacillus folatiphilus sp. nov. and Bombilactobacillus thymidiniphilus sp. nov., four new lactic acid bacterial isolates from stingless bees Tetragonula carbonaria and Austroplebeia australis.</title>
        <authorList>
            <person name="Oliphant S.A."/>
            <person name="Watson-Haigh N.S."/>
            <person name="Sumby K.M."/>
            <person name="Gardner J."/>
            <person name="Groom S."/>
            <person name="Jiranek V."/>
        </authorList>
    </citation>
    <scope>NUCLEOTIDE SEQUENCE</scope>
    <source>
        <strain evidence="8">SGEP1_A5</strain>
    </source>
</reference>
<dbReference type="InterPro" id="IPR011229">
    <property type="entry name" value="Cell_cycle_GpsB"/>
</dbReference>
<dbReference type="InterPro" id="IPR019933">
    <property type="entry name" value="DivIVA_domain"/>
</dbReference>
<accession>A0A976RRL3</accession>
<dbReference type="Proteomes" id="UP000831181">
    <property type="component" value="Chromosome"/>
</dbReference>
<dbReference type="EMBL" id="CP093361">
    <property type="protein sequence ID" value="UQS86607.1"/>
    <property type="molecule type" value="Genomic_DNA"/>
</dbReference>
<name>A0A976RRL3_9LACO</name>
<keyword evidence="4 6" id="KW-0175">Coiled coil</keyword>
<proteinExistence type="inferred from homology"/>
<gene>
    <name evidence="6 8" type="primary">gpsB</name>
    <name evidence="8" type="ORF">MOO44_06880</name>
</gene>
<evidence type="ECO:0000256" key="1">
    <source>
        <dbReference type="ARBA" id="ARBA00022490"/>
    </source>
</evidence>
<protein>
    <recommendedName>
        <fullName evidence="6">Cell cycle protein GpsB</fullName>
    </recommendedName>
    <alternativeName>
        <fullName evidence="6">Guiding PBP1-shuttling protein</fullName>
    </alternativeName>
</protein>
<dbReference type="AlphaFoldDB" id="A0A976RRL3"/>
<keyword evidence="2 6" id="KW-0132">Cell division</keyword>
<dbReference type="GO" id="GO:0051301">
    <property type="term" value="P:cell division"/>
    <property type="evidence" value="ECO:0007669"/>
    <property type="project" value="UniProtKB-UniRule"/>
</dbReference>
<dbReference type="Pfam" id="PF05103">
    <property type="entry name" value="DivIVA"/>
    <property type="match status" value="1"/>
</dbReference>
<dbReference type="PANTHER" id="PTHR35794:SF1">
    <property type="entry name" value="CELL CYCLE PROTEIN GPSB"/>
    <property type="match status" value="1"/>
</dbReference>
<comment type="function">
    <text evidence="6">Divisome component that associates with the complex late in its assembly, after the Z-ring is formed, and is dependent on DivIC and PBP2B for its recruitment to the divisome. Together with EzrA, is a key component of the system that regulates PBP1 localization during cell cycle progression. Its main role could be the removal of PBP1 from the cell pole after pole maturation is completed. Also contributes to the recruitment of PBP1 to the division complex. Not essential for septum formation.</text>
</comment>
<dbReference type="InterPro" id="IPR007793">
    <property type="entry name" value="DivIVA_fam"/>
</dbReference>